<dbReference type="Proteomes" id="UP000518752">
    <property type="component" value="Unassembled WGS sequence"/>
</dbReference>
<evidence type="ECO:0000256" key="3">
    <source>
        <dbReference type="ARBA" id="ARBA00022989"/>
    </source>
</evidence>
<dbReference type="GO" id="GO:0030026">
    <property type="term" value="P:intracellular manganese ion homeostasis"/>
    <property type="evidence" value="ECO:0007669"/>
    <property type="project" value="TreeGrafter"/>
</dbReference>
<dbReference type="Pfam" id="PF01566">
    <property type="entry name" value="Nramp"/>
    <property type="match status" value="1"/>
</dbReference>
<keyword evidence="4 5" id="KW-0472">Membrane</keyword>
<dbReference type="InterPro" id="IPR001046">
    <property type="entry name" value="NRAMP_fam"/>
</dbReference>
<feature type="transmembrane region" description="Helical" evidence="5">
    <location>
        <begin position="184"/>
        <end position="205"/>
    </location>
</feature>
<dbReference type="PANTHER" id="PTHR11706:SF101">
    <property type="entry name" value="MANGANESE TRANSPORTER SMF1"/>
    <property type="match status" value="1"/>
</dbReference>
<dbReference type="AlphaFoldDB" id="A0A8H5I022"/>
<name>A0A8H5I022_9AGAR</name>
<feature type="transmembrane region" description="Helical" evidence="5">
    <location>
        <begin position="77"/>
        <end position="95"/>
    </location>
</feature>
<evidence type="ECO:0000256" key="2">
    <source>
        <dbReference type="ARBA" id="ARBA00022692"/>
    </source>
</evidence>
<proteinExistence type="predicted"/>
<evidence type="ECO:0000256" key="4">
    <source>
        <dbReference type="ARBA" id="ARBA00023136"/>
    </source>
</evidence>
<comment type="subcellular location">
    <subcellularLocation>
        <location evidence="1">Membrane</location>
        <topology evidence="1">Multi-pass membrane protein</topology>
    </subcellularLocation>
</comment>
<dbReference type="GO" id="GO:0005886">
    <property type="term" value="C:plasma membrane"/>
    <property type="evidence" value="ECO:0007669"/>
    <property type="project" value="TreeGrafter"/>
</dbReference>
<feature type="transmembrane region" description="Helical" evidence="5">
    <location>
        <begin position="41"/>
        <end position="65"/>
    </location>
</feature>
<accession>A0A8H5I022</accession>
<evidence type="ECO:0000256" key="1">
    <source>
        <dbReference type="ARBA" id="ARBA00004141"/>
    </source>
</evidence>
<dbReference type="GO" id="GO:0034755">
    <property type="term" value="P:iron ion transmembrane transport"/>
    <property type="evidence" value="ECO:0007669"/>
    <property type="project" value="TreeGrafter"/>
</dbReference>
<feature type="transmembrane region" description="Helical" evidence="5">
    <location>
        <begin position="101"/>
        <end position="124"/>
    </location>
</feature>
<reference evidence="6 7" key="1">
    <citation type="journal article" date="2020" name="ISME J.">
        <title>Uncovering the hidden diversity of litter-decomposition mechanisms in mushroom-forming fungi.</title>
        <authorList>
            <person name="Floudas D."/>
            <person name="Bentzer J."/>
            <person name="Ahren D."/>
            <person name="Johansson T."/>
            <person name="Persson P."/>
            <person name="Tunlid A."/>
        </authorList>
    </citation>
    <scope>NUCLEOTIDE SEQUENCE [LARGE SCALE GENOMIC DNA]</scope>
    <source>
        <strain evidence="6 7">CBS 406.79</strain>
    </source>
</reference>
<evidence type="ECO:0000313" key="7">
    <source>
        <dbReference type="Proteomes" id="UP000518752"/>
    </source>
</evidence>
<keyword evidence="7" id="KW-1185">Reference proteome</keyword>
<comment type="caution">
    <text evidence="6">The sequence shown here is derived from an EMBL/GenBank/DDBJ whole genome shotgun (WGS) entry which is preliminary data.</text>
</comment>
<sequence length="212" mass="22854">MALCMLFPNLEIWEGILITAADVLFLLALKDPLHGRPVRAFELFMAILSSSIVATVAGQAVAEGFLRWRVSAVIRRLFTRIIAIVPAMAVAIALGRPGINALLVASQVVLSITLPFIMLPLLYFTSSKKFMTVKKPRSIVDNANKPVGEDARIPRTDGCNPSPVGDVEASPQSFDLVDFSNGRFTTLIACALWLLVTAANIYVLVTIGTGDA</sequence>
<evidence type="ECO:0000256" key="5">
    <source>
        <dbReference type="SAM" id="Phobius"/>
    </source>
</evidence>
<protein>
    <submittedName>
        <fullName evidence="6">Uncharacterized protein</fullName>
    </submittedName>
</protein>
<dbReference type="EMBL" id="JAACJN010000005">
    <property type="protein sequence ID" value="KAF5392533.1"/>
    <property type="molecule type" value="Genomic_DNA"/>
</dbReference>
<keyword evidence="3 5" id="KW-1133">Transmembrane helix</keyword>
<dbReference type="GO" id="GO:0005384">
    <property type="term" value="F:manganese ion transmembrane transporter activity"/>
    <property type="evidence" value="ECO:0007669"/>
    <property type="project" value="TreeGrafter"/>
</dbReference>
<dbReference type="GO" id="GO:0015086">
    <property type="term" value="F:cadmium ion transmembrane transporter activity"/>
    <property type="evidence" value="ECO:0007669"/>
    <property type="project" value="TreeGrafter"/>
</dbReference>
<dbReference type="PANTHER" id="PTHR11706">
    <property type="entry name" value="SOLUTE CARRIER PROTEIN FAMILY 11 MEMBER"/>
    <property type="match status" value="1"/>
</dbReference>
<organism evidence="6 7">
    <name type="scientific">Collybiopsis confluens</name>
    <dbReference type="NCBI Taxonomy" id="2823264"/>
    <lineage>
        <taxon>Eukaryota</taxon>
        <taxon>Fungi</taxon>
        <taxon>Dikarya</taxon>
        <taxon>Basidiomycota</taxon>
        <taxon>Agaricomycotina</taxon>
        <taxon>Agaricomycetes</taxon>
        <taxon>Agaricomycetidae</taxon>
        <taxon>Agaricales</taxon>
        <taxon>Marasmiineae</taxon>
        <taxon>Omphalotaceae</taxon>
        <taxon>Collybiopsis</taxon>
    </lineage>
</organism>
<feature type="transmembrane region" description="Helical" evidence="5">
    <location>
        <begin position="12"/>
        <end position="29"/>
    </location>
</feature>
<keyword evidence="2 5" id="KW-0812">Transmembrane</keyword>
<dbReference type="OrthoDB" id="409173at2759"/>
<evidence type="ECO:0000313" key="6">
    <source>
        <dbReference type="EMBL" id="KAF5392533.1"/>
    </source>
</evidence>
<gene>
    <name evidence="6" type="ORF">D9757_002313</name>
</gene>